<proteinExistence type="predicted"/>
<sequence>MITAPTVLQGSGGNPAGGHTVPPLPLPADQLIQRQAVEIRQGNQCGQGRFPQTQLIVLIGAPTDSNFHRKSLLTQVSCCSQLKKMFRKCHGHPLFS</sequence>
<protein>
    <submittedName>
        <fullName evidence="2">Uncharacterized protein</fullName>
    </submittedName>
</protein>
<evidence type="ECO:0000313" key="2">
    <source>
        <dbReference type="EMBL" id="DAF98086.1"/>
    </source>
</evidence>
<reference evidence="2" key="1">
    <citation type="journal article" date="2021" name="Proc. Natl. Acad. Sci. U.S.A.">
        <title>A Catalog of Tens of Thousands of Viruses from Human Metagenomes Reveals Hidden Associations with Chronic Diseases.</title>
        <authorList>
            <person name="Tisza M.J."/>
            <person name="Buck C.B."/>
        </authorList>
    </citation>
    <scope>NUCLEOTIDE SEQUENCE</scope>
    <source>
        <strain evidence="2">CtIpM11</strain>
    </source>
</reference>
<dbReference type="EMBL" id="BK016142">
    <property type="protein sequence ID" value="DAF98086.1"/>
    <property type="molecule type" value="Genomic_DNA"/>
</dbReference>
<evidence type="ECO:0000256" key="1">
    <source>
        <dbReference type="SAM" id="MobiDB-lite"/>
    </source>
</evidence>
<name>A0A8S5UUN2_9CAUD</name>
<organism evidence="2">
    <name type="scientific">Podoviridae sp. ctIpM11</name>
    <dbReference type="NCBI Taxonomy" id="2825240"/>
    <lineage>
        <taxon>Viruses</taxon>
        <taxon>Duplodnaviria</taxon>
        <taxon>Heunggongvirae</taxon>
        <taxon>Uroviricota</taxon>
        <taxon>Caudoviricetes</taxon>
    </lineage>
</organism>
<accession>A0A8S5UUN2</accession>
<feature type="region of interest" description="Disordered" evidence="1">
    <location>
        <begin position="1"/>
        <end position="25"/>
    </location>
</feature>